<reference evidence="4" key="1">
    <citation type="submission" date="2020-05" db="EMBL/GenBank/DDBJ databases">
        <authorList>
            <person name="Chiriac C."/>
            <person name="Salcher M."/>
            <person name="Ghai R."/>
            <person name="Kavagutti S V."/>
        </authorList>
    </citation>
    <scope>NUCLEOTIDE SEQUENCE</scope>
</reference>
<gene>
    <name evidence="1" type="ORF">UFOVP1013_25</name>
    <name evidence="2" type="ORF">UFOVP1364_42</name>
    <name evidence="3" type="ORF">UFOVP1462_25</name>
    <name evidence="4" type="ORF">UFOVP1550_34</name>
</gene>
<protein>
    <submittedName>
        <fullName evidence="4">Uncharacterized protein</fullName>
    </submittedName>
</protein>
<accession>A0A6J7XF06</accession>
<proteinExistence type="predicted"/>
<evidence type="ECO:0000313" key="1">
    <source>
        <dbReference type="EMBL" id="CAB4178030.1"/>
    </source>
</evidence>
<name>A0A6J7XF06_9CAUD</name>
<organism evidence="4">
    <name type="scientific">uncultured Caudovirales phage</name>
    <dbReference type="NCBI Taxonomy" id="2100421"/>
    <lineage>
        <taxon>Viruses</taxon>
        <taxon>Duplodnaviria</taxon>
        <taxon>Heunggongvirae</taxon>
        <taxon>Uroviricota</taxon>
        <taxon>Caudoviricetes</taxon>
        <taxon>Peduoviridae</taxon>
        <taxon>Maltschvirus</taxon>
        <taxon>Maltschvirus maltsch</taxon>
    </lineage>
</organism>
<dbReference type="EMBL" id="LR796960">
    <property type="protein sequence ID" value="CAB4178030.1"/>
    <property type="molecule type" value="Genomic_DNA"/>
</dbReference>
<evidence type="ECO:0000313" key="2">
    <source>
        <dbReference type="EMBL" id="CAB4202869.1"/>
    </source>
</evidence>
<dbReference type="EMBL" id="LR797410">
    <property type="protein sequence ID" value="CAB4214240.1"/>
    <property type="molecule type" value="Genomic_DNA"/>
</dbReference>
<evidence type="ECO:0000313" key="3">
    <source>
        <dbReference type="EMBL" id="CAB4214240.1"/>
    </source>
</evidence>
<evidence type="ECO:0000313" key="4">
    <source>
        <dbReference type="EMBL" id="CAB5228759.1"/>
    </source>
</evidence>
<dbReference type="EMBL" id="LR798392">
    <property type="protein sequence ID" value="CAB5228759.1"/>
    <property type="molecule type" value="Genomic_DNA"/>
</dbReference>
<dbReference type="EMBL" id="LR797313">
    <property type="protein sequence ID" value="CAB4202869.1"/>
    <property type="molecule type" value="Genomic_DNA"/>
</dbReference>
<sequence length="150" mass="17192">MVSGSLDASACRIDSVYTDTIDLSHKPERDKRTEGKKMKLVETDQKVTIKWFVYAGNEKIAHSANQRGNWGYDVECSCGWKTSTGGATRSYIKEEVQFHKYTDHNYKWDNTPSRKEQEVTRLLEKIQQAPTRFEEQHALEQLSALLGSGF</sequence>